<evidence type="ECO:0000256" key="1">
    <source>
        <dbReference type="ARBA" id="ARBA00022980"/>
    </source>
</evidence>
<accession>A0A3N2CXH0</accession>
<gene>
    <name evidence="3" type="primary">rpsP</name>
    <name evidence="5" type="ORF">EDD33_3037</name>
</gene>
<dbReference type="SUPFAM" id="SSF54565">
    <property type="entry name" value="Ribosomal protein S16"/>
    <property type="match status" value="1"/>
</dbReference>
<keyword evidence="6" id="KW-1185">Reference proteome</keyword>
<organism evidence="5 6">
    <name type="scientific">Nocardioides aurantiacus</name>
    <dbReference type="NCBI Taxonomy" id="86796"/>
    <lineage>
        <taxon>Bacteria</taxon>
        <taxon>Bacillati</taxon>
        <taxon>Actinomycetota</taxon>
        <taxon>Actinomycetes</taxon>
        <taxon>Propionibacteriales</taxon>
        <taxon>Nocardioidaceae</taxon>
        <taxon>Nocardioides</taxon>
    </lineage>
</organism>
<dbReference type="EMBL" id="RKHO01000001">
    <property type="protein sequence ID" value="ROR92153.1"/>
    <property type="molecule type" value="Genomic_DNA"/>
</dbReference>
<comment type="caution">
    <text evidence="5">The sequence shown here is derived from an EMBL/GenBank/DDBJ whole genome shotgun (WGS) entry which is preliminary data.</text>
</comment>
<keyword evidence="2 3" id="KW-0687">Ribonucleoprotein</keyword>
<name>A0A3N2CXH0_9ACTN</name>
<dbReference type="Proteomes" id="UP000281738">
    <property type="component" value="Unassembled WGS sequence"/>
</dbReference>
<sequence>MAVKIRLKRMGKIRQPFYRVVVVDARKKRDGRVIEEIGKYHPKEEPSLIEITSDRAQYWLGVGAQPTEAVEALLKVTGDWQSFKGLPGTEGTLRVKEAKRDKQELFNEALKDAANEPKGAAVTKKSTKKADKAEETPAAETPAAEETPAAKAPAEQESAEKSEA</sequence>
<dbReference type="PANTHER" id="PTHR12919:SF20">
    <property type="entry name" value="SMALL RIBOSOMAL SUBUNIT PROTEIN BS16M"/>
    <property type="match status" value="1"/>
</dbReference>
<dbReference type="InterPro" id="IPR023803">
    <property type="entry name" value="Ribosomal_bS16_dom_sf"/>
</dbReference>
<evidence type="ECO:0000313" key="6">
    <source>
        <dbReference type="Proteomes" id="UP000281738"/>
    </source>
</evidence>
<protein>
    <recommendedName>
        <fullName evidence="3">Small ribosomal subunit protein bS16</fullName>
    </recommendedName>
</protein>
<dbReference type="GO" id="GO:0015935">
    <property type="term" value="C:small ribosomal subunit"/>
    <property type="evidence" value="ECO:0007669"/>
    <property type="project" value="TreeGrafter"/>
</dbReference>
<dbReference type="GO" id="GO:0003735">
    <property type="term" value="F:structural constituent of ribosome"/>
    <property type="evidence" value="ECO:0007669"/>
    <property type="project" value="InterPro"/>
</dbReference>
<dbReference type="NCBIfam" id="NF011093">
    <property type="entry name" value="PRK14520.1"/>
    <property type="match status" value="1"/>
</dbReference>
<evidence type="ECO:0000256" key="2">
    <source>
        <dbReference type="ARBA" id="ARBA00023274"/>
    </source>
</evidence>
<dbReference type="PROSITE" id="PS00732">
    <property type="entry name" value="RIBOSOMAL_S16"/>
    <property type="match status" value="1"/>
</dbReference>
<reference evidence="5 6" key="1">
    <citation type="submission" date="2018-11" db="EMBL/GenBank/DDBJ databases">
        <title>Sequencing the genomes of 1000 actinobacteria strains.</title>
        <authorList>
            <person name="Klenk H.-P."/>
        </authorList>
    </citation>
    <scope>NUCLEOTIDE SEQUENCE [LARGE SCALE GENOMIC DNA]</scope>
    <source>
        <strain evidence="5 6">DSM 12652</strain>
    </source>
</reference>
<evidence type="ECO:0000313" key="5">
    <source>
        <dbReference type="EMBL" id="ROR92153.1"/>
    </source>
</evidence>
<dbReference type="GO" id="GO:0006412">
    <property type="term" value="P:translation"/>
    <property type="evidence" value="ECO:0007669"/>
    <property type="project" value="UniProtKB-UniRule"/>
</dbReference>
<dbReference type="InterPro" id="IPR000307">
    <property type="entry name" value="Ribosomal_bS16"/>
</dbReference>
<dbReference type="Pfam" id="PF00886">
    <property type="entry name" value="Ribosomal_S16"/>
    <property type="match status" value="1"/>
</dbReference>
<feature type="compositionally biased region" description="Low complexity" evidence="4">
    <location>
        <begin position="136"/>
        <end position="155"/>
    </location>
</feature>
<proteinExistence type="inferred from homology"/>
<evidence type="ECO:0000256" key="4">
    <source>
        <dbReference type="SAM" id="MobiDB-lite"/>
    </source>
</evidence>
<dbReference type="OrthoDB" id="9807878at2"/>
<dbReference type="NCBIfam" id="TIGR00002">
    <property type="entry name" value="S16"/>
    <property type="match status" value="1"/>
</dbReference>
<dbReference type="AlphaFoldDB" id="A0A3N2CXH0"/>
<dbReference type="PANTHER" id="PTHR12919">
    <property type="entry name" value="30S RIBOSOMAL PROTEIN S16"/>
    <property type="match status" value="1"/>
</dbReference>
<dbReference type="GO" id="GO:0005737">
    <property type="term" value="C:cytoplasm"/>
    <property type="evidence" value="ECO:0007669"/>
    <property type="project" value="UniProtKB-ARBA"/>
</dbReference>
<feature type="region of interest" description="Disordered" evidence="4">
    <location>
        <begin position="110"/>
        <end position="164"/>
    </location>
</feature>
<comment type="similarity">
    <text evidence="3">Belongs to the bacterial ribosomal protein bS16 family.</text>
</comment>
<keyword evidence="1 3" id="KW-0689">Ribosomal protein</keyword>
<dbReference type="RefSeq" id="WP_123391766.1">
    <property type="nucleotide sequence ID" value="NZ_RKHO01000001.1"/>
</dbReference>
<dbReference type="InterPro" id="IPR020592">
    <property type="entry name" value="Ribosomal_bS16_CS"/>
</dbReference>
<evidence type="ECO:0000256" key="3">
    <source>
        <dbReference type="HAMAP-Rule" id="MF_00385"/>
    </source>
</evidence>
<dbReference type="Gene3D" id="3.30.1320.10">
    <property type="match status" value="1"/>
</dbReference>
<dbReference type="HAMAP" id="MF_00385">
    <property type="entry name" value="Ribosomal_bS16"/>
    <property type="match status" value="1"/>
</dbReference>